<protein>
    <submittedName>
        <fullName evidence="1">Uncharacterized protein</fullName>
    </submittedName>
</protein>
<accession>A0A367L991</accession>
<evidence type="ECO:0000313" key="2">
    <source>
        <dbReference type="Proteomes" id="UP000253664"/>
    </source>
</evidence>
<proteinExistence type="predicted"/>
<name>A0A367L991_9HYPO</name>
<dbReference type="AlphaFoldDB" id="A0A367L991"/>
<keyword evidence="2" id="KW-1185">Reference proteome</keyword>
<gene>
    <name evidence="1" type="ORF">L249_5354</name>
</gene>
<comment type="caution">
    <text evidence="1">The sequence shown here is derived from an EMBL/GenBank/DDBJ whole genome shotgun (WGS) entry which is preliminary data.</text>
</comment>
<sequence>MAPGKGLTQASAWEAGHSADGIFGYPGSPSPHNGTKAVRLLIEKGKNEKKPPTLPKSVASVCDSSQIPPPANHGSFLFLYRACAMITTTCPAPSLTGNITTSSICVWMDMMASFY</sequence>
<evidence type="ECO:0000313" key="1">
    <source>
        <dbReference type="EMBL" id="RCI10974.1"/>
    </source>
</evidence>
<reference evidence="1 2" key="1">
    <citation type="journal article" date="2015" name="BMC Genomics">
        <title>Insights from the genome of Ophiocordyceps polyrhachis-furcata to pathogenicity and host specificity in insect fungi.</title>
        <authorList>
            <person name="Wichadakul D."/>
            <person name="Kobmoo N."/>
            <person name="Ingsriswang S."/>
            <person name="Tangphatsornruang S."/>
            <person name="Chantasingh D."/>
            <person name="Luangsa-ard J.J."/>
            <person name="Eurwilaichitr L."/>
        </authorList>
    </citation>
    <scope>NUCLEOTIDE SEQUENCE [LARGE SCALE GENOMIC DNA]</scope>
    <source>
        <strain evidence="1 2">BCC 54312</strain>
    </source>
</reference>
<organism evidence="1 2">
    <name type="scientific">Ophiocordyceps polyrhachis-furcata BCC 54312</name>
    <dbReference type="NCBI Taxonomy" id="1330021"/>
    <lineage>
        <taxon>Eukaryota</taxon>
        <taxon>Fungi</taxon>
        <taxon>Dikarya</taxon>
        <taxon>Ascomycota</taxon>
        <taxon>Pezizomycotina</taxon>
        <taxon>Sordariomycetes</taxon>
        <taxon>Hypocreomycetidae</taxon>
        <taxon>Hypocreales</taxon>
        <taxon>Ophiocordycipitaceae</taxon>
        <taxon>Ophiocordyceps</taxon>
    </lineage>
</organism>
<dbReference type="Proteomes" id="UP000253664">
    <property type="component" value="Unassembled WGS sequence"/>
</dbReference>
<dbReference type="EMBL" id="LKCN02000011">
    <property type="protein sequence ID" value="RCI10974.1"/>
    <property type="molecule type" value="Genomic_DNA"/>
</dbReference>